<protein>
    <submittedName>
        <fullName evidence="2">Uncharacterized protein LOC131806848</fullName>
    </submittedName>
</protein>
<dbReference type="PANTHER" id="PTHR20898:SF0">
    <property type="entry name" value="DAEDALUS ON 3-RELATED"/>
    <property type="match status" value="1"/>
</dbReference>
<keyword evidence="1" id="KW-1185">Reference proteome</keyword>
<proteinExistence type="predicted"/>
<reference evidence="2" key="1">
    <citation type="submission" date="2025-08" db="UniProtKB">
        <authorList>
            <consortium name="RefSeq"/>
        </authorList>
    </citation>
    <scope>IDENTIFICATION</scope>
    <source>
        <strain evidence="2">Aabys</strain>
        <tissue evidence="2">Whole body</tissue>
    </source>
</reference>
<dbReference type="PANTHER" id="PTHR20898">
    <property type="entry name" value="DAEDALUS ON 3-RELATED-RELATED"/>
    <property type="match status" value="1"/>
</dbReference>
<dbReference type="InterPro" id="IPR010512">
    <property type="entry name" value="DUF1091"/>
</dbReference>
<evidence type="ECO:0000313" key="1">
    <source>
        <dbReference type="Proteomes" id="UP001652621"/>
    </source>
</evidence>
<sequence length="176" mass="20388">MPNIFETSYIILWVFTLTTLTLANVRFTNLKCNSLDPTFSIVEKCNLKLIRRGTVGLNVTVKLLKTPVSSVSVNVAFFKKSNGYQPYLYNTSADFCNFLKQRQKYPILQVLANYMLHRTNINHTCPFDHDIIAENLVLNENIFKLLPLGNGEYMFRIMVGAYNDWKCDIKCYFSIF</sequence>
<dbReference type="RefSeq" id="XP_058987626.1">
    <property type="nucleotide sequence ID" value="XM_059131643.1"/>
</dbReference>
<dbReference type="Pfam" id="PF06477">
    <property type="entry name" value="DUF1091"/>
    <property type="match status" value="1"/>
</dbReference>
<accession>A0ABM3VPA2</accession>
<organism evidence="1 2">
    <name type="scientific">Musca domestica</name>
    <name type="common">House fly</name>
    <dbReference type="NCBI Taxonomy" id="7370"/>
    <lineage>
        <taxon>Eukaryota</taxon>
        <taxon>Metazoa</taxon>
        <taxon>Ecdysozoa</taxon>
        <taxon>Arthropoda</taxon>
        <taxon>Hexapoda</taxon>
        <taxon>Insecta</taxon>
        <taxon>Pterygota</taxon>
        <taxon>Neoptera</taxon>
        <taxon>Endopterygota</taxon>
        <taxon>Diptera</taxon>
        <taxon>Brachycera</taxon>
        <taxon>Muscomorpha</taxon>
        <taxon>Muscoidea</taxon>
        <taxon>Muscidae</taxon>
        <taxon>Musca</taxon>
    </lineage>
</organism>
<evidence type="ECO:0000313" key="2">
    <source>
        <dbReference type="RefSeq" id="XP_058987626.1"/>
    </source>
</evidence>
<name>A0ABM3VPA2_MUSDO</name>
<dbReference type="SMART" id="SM00697">
    <property type="entry name" value="DM8"/>
    <property type="match status" value="1"/>
</dbReference>
<gene>
    <name evidence="2" type="primary">LOC131806848</name>
</gene>
<dbReference type="Proteomes" id="UP001652621">
    <property type="component" value="Unplaced"/>
</dbReference>
<dbReference type="GeneID" id="131806848"/>